<dbReference type="KEGG" id="dbk:DGMP_24450"/>
<gene>
    <name evidence="9" type="primary">gspG</name>
    <name evidence="9" type="ORF">DGMP_24450</name>
</gene>
<keyword evidence="10" id="KW-1185">Reference proteome</keyword>
<evidence type="ECO:0000256" key="6">
    <source>
        <dbReference type="SAM" id="MobiDB-lite"/>
    </source>
</evidence>
<proteinExistence type="predicted"/>
<dbReference type="AlphaFoldDB" id="A0A8D5FHK0"/>
<feature type="region of interest" description="Disordered" evidence="6">
    <location>
        <begin position="120"/>
        <end position="144"/>
    </location>
</feature>
<evidence type="ECO:0000256" key="7">
    <source>
        <dbReference type="SAM" id="Phobius"/>
    </source>
</evidence>
<keyword evidence="3 7" id="KW-0812">Transmembrane</keyword>
<dbReference type="InterPro" id="IPR012902">
    <property type="entry name" value="N_methyl_site"/>
</dbReference>
<protein>
    <submittedName>
        <fullName evidence="9">Type II secretion system protein GspG</fullName>
    </submittedName>
</protein>
<feature type="compositionally biased region" description="Basic and acidic residues" evidence="6">
    <location>
        <begin position="133"/>
        <end position="144"/>
    </location>
</feature>
<name>A0A8D5FHK0_9BACT</name>
<evidence type="ECO:0000256" key="2">
    <source>
        <dbReference type="ARBA" id="ARBA00022481"/>
    </source>
</evidence>
<sequence>MLGDYRGFTLIELLVVLVIIGILAGYIGPKLMGHPEEAKRTKAALQIQSLETALKMYKLDNDVYPSTDQGLQALVEPPSIGKLPPKWKPGGYLEKSKVPLDPWGNEYVYLSPGVHGDIDISSYGQDGEEGGEGDARDINNWDIE</sequence>
<feature type="domain" description="Type II secretion system protein GspG C-terminal" evidence="8">
    <location>
        <begin position="30"/>
        <end position="141"/>
    </location>
</feature>
<evidence type="ECO:0000259" key="8">
    <source>
        <dbReference type="Pfam" id="PF08334"/>
    </source>
</evidence>
<evidence type="ECO:0000256" key="4">
    <source>
        <dbReference type="ARBA" id="ARBA00022989"/>
    </source>
</evidence>
<evidence type="ECO:0000313" key="10">
    <source>
        <dbReference type="Proteomes" id="UP000826725"/>
    </source>
</evidence>
<dbReference type="InterPro" id="IPR013545">
    <property type="entry name" value="T2SS_protein-GspG_C"/>
</dbReference>
<dbReference type="Proteomes" id="UP000826725">
    <property type="component" value="Chromosome"/>
</dbReference>
<evidence type="ECO:0000256" key="3">
    <source>
        <dbReference type="ARBA" id="ARBA00022692"/>
    </source>
</evidence>
<dbReference type="InterPro" id="IPR010054">
    <property type="entry name" value="Type2_sec_GspG"/>
</dbReference>
<keyword evidence="2" id="KW-0488">Methylation</keyword>
<accession>A0A8D5FHK0</accession>
<organism evidence="9 10">
    <name type="scientific">Desulfomarina profundi</name>
    <dbReference type="NCBI Taxonomy" id="2772557"/>
    <lineage>
        <taxon>Bacteria</taxon>
        <taxon>Pseudomonadati</taxon>
        <taxon>Thermodesulfobacteriota</taxon>
        <taxon>Desulfobulbia</taxon>
        <taxon>Desulfobulbales</taxon>
        <taxon>Desulfobulbaceae</taxon>
        <taxon>Desulfomarina</taxon>
    </lineage>
</organism>
<evidence type="ECO:0000256" key="1">
    <source>
        <dbReference type="ARBA" id="ARBA00004167"/>
    </source>
</evidence>
<reference evidence="9" key="1">
    <citation type="submission" date="2020-09" db="EMBL/GenBank/DDBJ databases">
        <title>Desulfogranum mesoprofundum gen. nov., sp. nov., a novel mesophilic, sulfate-reducing chemolithoautotroph isolated from a deep-sea hydrothermal vent chimney in the Suiyo Seamount.</title>
        <authorList>
            <person name="Hashimoto Y."/>
            <person name="Nakagawa S."/>
        </authorList>
    </citation>
    <scope>NUCLEOTIDE SEQUENCE</scope>
    <source>
        <strain evidence="9">KT2</strain>
    </source>
</reference>
<dbReference type="GO" id="GO:0015627">
    <property type="term" value="C:type II protein secretion system complex"/>
    <property type="evidence" value="ECO:0007669"/>
    <property type="project" value="InterPro"/>
</dbReference>
<keyword evidence="4 7" id="KW-1133">Transmembrane helix</keyword>
<dbReference type="GO" id="GO:0016020">
    <property type="term" value="C:membrane"/>
    <property type="evidence" value="ECO:0007669"/>
    <property type="project" value="UniProtKB-SubCell"/>
</dbReference>
<comment type="subcellular location">
    <subcellularLocation>
        <location evidence="1">Membrane</location>
        <topology evidence="1">Single-pass membrane protein</topology>
    </subcellularLocation>
</comment>
<dbReference type="NCBIfam" id="TIGR02532">
    <property type="entry name" value="IV_pilin_GFxxxE"/>
    <property type="match status" value="1"/>
</dbReference>
<dbReference type="NCBIfam" id="TIGR01710">
    <property type="entry name" value="typeII_sec_gspG"/>
    <property type="match status" value="1"/>
</dbReference>
<evidence type="ECO:0000313" key="9">
    <source>
        <dbReference type="EMBL" id="BCL61752.1"/>
    </source>
</evidence>
<feature type="transmembrane region" description="Helical" evidence="7">
    <location>
        <begin position="6"/>
        <end position="27"/>
    </location>
</feature>
<dbReference type="PANTHER" id="PTHR30093:SF44">
    <property type="entry name" value="TYPE II SECRETION SYSTEM CORE PROTEIN G"/>
    <property type="match status" value="1"/>
</dbReference>
<dbReference type="Pfam" id="PF07963">
    <property type="entry name" value="N_methyl"/>
    <property type="match status" value="1"/>
</dbReference>
<evidence type="ECO:0000256" key="5">
    <source>
        <dbReference type="ARBA" id="ARBA00023136"/>
    </source>
</evidence>
<keyword evidence="5 7" id="KW-0472">Membrane</keyword>
<dbReference type="GO" id="GO:0015628">
    <property type="term" value="P:protein secretion by the type II secretion system"/>
    <property type="evidence" value="ECO:0007669"/>
    <property type="project" value="InterPro"/>
</dbReference>
<dbReference type="PANTHER" id="PTHR30093">
    <property type="entry name" value="GENERAL SECRETION PATHWAY PROTEIN G"/>
    <property type="match status" value="1"/>
</dbReference>
<dbReference type="EMBL" id="AP024086">
    <property type="protein sequence ID" value="BCL61752.1"/>
    <property type="molecule type" value="Genomic_DNA"/>
</dbReference>
<dbReference type="Pfam" id="PF08334">
    <property type="entry name" value="T2SSG"/>
    <property type="match status" value="1"/>
</dbReference>